<dbReference type="EC" id="3.1.-.-" evidence="6"/>
<keyword evidence="5 6" id="KW-0460">Magnesium</keyword>
<evidence type="ECO:0000259" key="8">
    <source>
        <dbReference type="Pfam" id="PF01850"/>
    </source>
</evidence>
<dbReference type="HAMAP" id="MF_00265">
    <property type="entry name" value="VapC_Nob1"/>
    <property type="match status" value="1"/>
</dbReference>
<dbReference type="PANTHER" id="PTHR35901">
    <property type="entry name" value="RIBONUCLEASE VAPC3"/>
    <property type="match status" value="1"/>
</dbReference>
<evidence type="ECO:0000256" key="7">
    <source>
        <dbReference type="SAM" id="MobiDB-lite"/>
    </source>
</evidence>
<gene>
    <name evidence="6" type="primary">vapC</name>
    <name evidence="9" type="ORF">NF556_07920</name>
</gene>
<dbReference type="InterPro" id="IPR022907">
    <property type="entry name" value="VapC_family"/>
</dbReference>
<feature type="domain" description="PIN" evidence="8">
    <location>
        <begin position="4"/>
        <end position="113"/>
    </location>
</feature>
<dbReference type="InterPro" id="IPR002716">
    <property type="entry name" value="PIN_dom"/>
</dbReference>
<reference evidence="9" key="1">
    <citation type="submission" date="2022-06" db="EMBL/GenBank/DDBJ databases">
        <title>Ornithinimicrobium HY1793.</title>
        <authorList>
            <person name="Huang Y."/>
        </authorList>
    </citation>
    <scope>NUCLEOTIDE SEQUENCE</scope>
    <source>
        <strain evidence="9">HY1793</strain>
    </source>
</reference>
<dbReference type="EMBL" id="CP099489">
    <property type="protein sequence ID" value="USQ81560.1"/>
    <property type="molecule type" value="Genomic_DNA"/>
</dbReference>
<feature type="binding site" evidence="6">
    <location>
        <position position="101"/>
    </location>
    <ligand>
        <name>Mg(2+)</name>
        <dbReference type="ChEBI" id="CHEBI:18420"/>
    </ligand>
</feature>
<comment type="function">
    <text evidence="6">Toxic component of a toxin-antitoxin (TA) system. An RNase.</text>
</comment>
<comment type="cofactor">
    <cofactor evidence="6">
        <name>Mg(2+)</name>
        <dbReference type="ChEBI" id="CHEBI:18420"/>
    </cofactor>
</comment>
<keyword evidence="10" id="KW-1185">Reference proteome</keyword>
<dbReference type="Gene3D" id="3.40.50.1010">
    <property type="entry name" value="5'-nuclease"/>
    <property type="match status" value="1"/>
</dbReference>
<keyword evidence="1 6" id="KW-1277">Toxin-antitoxin system</keyword>
<keyword evidence="3 6" id="KW-0479">Metal-binding</keyword>
<evidence type="ECO:0000256" key="1">
    <source>
        <dbReference type="ARBA" id="ARBA00022649"/>
    </source>
</evidence>
<organism evidence="9 10">
    <name type="scientific">Ornithinimicrobium faecis</name>
    <dbReference type="NCBI Taxonomy" id="2934158"/>
    <lineage>
        <taxon>Bacteria</taxon>
        <taxon>Bacillati</taxon>
        <taxon>Actinomycetota</taxon>
        <taxon>Actinomycetes</taxon>
        <taxon>Micrococcales</taxon>
        <taxon>Ornithinimicrobiaceae</taxon>
        <taxon>Ornithinimicrobium</taxon>
    </lineage>
</organism>
<feature type="region of interest" description="Disordered" evidence="7">
    <location>
        <begin position="137"/>
        <end position="171"/>
    </location>
</feature>
<dbReference type="InterPro" id="IPR029060">
    <property type="entry name" value="PIN-like_dom_sf"/>
</dbReference>
<dbReference type="Pfam" id="PF01850">
    <property type="entry name" value="PIN"/>
    <property type="match status" value="1"/>
</dbReference>
<evidence type="ECO:0000256" key="5">
    <source>
        <dbReference type="ARBA" id="ARBA00022842"/>
    </source>
</evidence>
<dbReference type="CDD" id="cd09874">
    <property type="entry name" value="PIN_MT3492-like"/>
    <property type="match status" value="1"/>
</dbReference>
<comment type="similarity">
    <text evidence="6">Belongs to the PINc/VapC protein family.</text>
</comment>
<evidence type="ECO:0000256" key="2">
    <source>
        <dbReference type="ARBA" id="ARBA00022722"/>
    </source>
</evidence>
<dbReference type="SUPFAM" id="SSF88723">
    <property type="entry name" value="PIN domain-like"/>
    <property type="match status" value="1"/>
</dbReference>
<evidence type="ECO:0000313" key="9">
    <source>
        <dbReference type="EMBL" id="USQ81560.1"/>
    </source>
</evidence>
<sequence>MILYLDTSAFVPLLIDEQTSQTCGALWDAADRLVTTRLTNVEAAAALAMAERLGRISSEEHDAARKQMASLWSELDIMELDEQLMADAARAARTHGLRGYDSVHFAAAGAVDDESLVAAAGDQRLLEAWRTDGIAVVDTSTPSPADTSQEVPTDSVQVRAAGQQRPDPSSG</sequence>
<evidence type="ECO:0000256" key="6">
    <source>
        <dbReference type="HAMAP-Rule" id="MF_00265"/>
    </source>
</evidence>
<keyword evidence="2 6" id="KW-0540">Nuclease</keyword>
<evidence type="ECO:0000256" key="4">
    <source>
        <dbReference type="ARBA" id="ARBA00022801"/>
    </source>
</evidence>
<dbReference type="Proteomes" id="UP001056455">
    <property type="component" value="Chromosome"/>
</dbReference>
<keyword evidence="6" id="KW-0800">Toxin</keyword>
<protein>
    <recommendedName>
        <fullName evidence="6">Ribonuclease VapC</fullName>
        <shortName evidence="6">RNase VapC</shortName>
        <ecNumber evidence="6">3.1.-.-</ecNumber>
    </recommendedName>
    <alternativeName>
        <fullName evidence="6">Toxin VapC</fullName>
    </alternativeName>
</protein>
<dbReference type="RefSeq" id="WP_252595087.1">
    <property type="nucleotide sequence ID" value="NZ_CP099489.1"/>
</dbReference>
<name>A0ABY4YZ70_9MICO</name>
<evidence type="ECO:0000256" key="3">
    <source>
        <dbReference type="ARBA" id="ARBA00022723"/>
    </source>
</evidence>
<dbReference type="InterPro" id="IPR051619">
    <property type="entry name" value="TypeII_TA_RNase_PINc/VapC"/>
</dbReference>
<keyword evidence="4 6" id="KW-0378">Hydrolase</keyword>
<proteinExistence type="inferred from homology"/>
<dbReference type="PANTHER" id="PTHR35901:SF1">
    <property type="entry name" value="EXONUCLEASE VAPC9"/>
    <property type="match status" value="1"/>
</dbReference>
<feature type="compositionally biased region" description="Polar residues" evidence="7">
    <location>
        <begin position="138"/>
        <end position="156"/>
    </location>
</feature>
<evidence type="ECO:0000313" key="10">
    <source>
        <dbReference type="Proteomes" id="UP001056455"/>
    </source>
</evidence>
<accession>A0ABY4YZ70</accession>
<feature type="binding site" evidence="6">
    <location>
        <position position="6"/>
    </location>
    <ligand>
        <name>Mg(2+)</name>
        <dbReference type="ChEBI" id="CHEBI:18420"/>
    </ligand>
</feature>